<dbReference type="Pfam" id="PF07980">
    <property type="entry name" value="SusD_RagB"/>
    <property type="match status" value="1"/>
</dbReference>
<proteinExistence type="inferred from homology"/>
<comment type="similarity">
    <text evidence="2">Belongs to the SusD family.</text>
</comment>
<reference evidence="8" key="2">
    <citation type="submission" date="2020-09" db="EMBL/GenBank/DDBJ databases">
        <authorList>
            <person name="Sun Q."/>
            <person name="Kim S."/>
        </authorList>
    </citation>
    <scope>NUCLEOTIDE SEQUENCE</scope>
    <source>
        <strain evidence="8">KCTC 12368</strain>
    </source>
</reference>
<organism evidence="8 9">
    <name type="scientific">Echinicola pacifica</name>
    <dbReference type="NCBI Taxonomy" id="346377"/>
    <lineage>
        <taxon>Bacteria</taxon>
        <taxon>Pseudomonadati</taxon>
        <taxon>Bacteroidota</taxon>
        <taxon>Cytophagia</taxon>
        <taxon>Cytophagales</taxon>
        <taxon>Cyclobacteriaceae</taxon>
        <taxon>Echinicola</taxon>
    </lineage>
</organism>
<dbReference type="InterPro" id="IPR011990">
    <property type="entry name" value="TPR-like_helical_dom_sf"/>
</dbReference>
<evidence type="ECO:0000313" key="8">
    <source>
        <dbReference type="EMBL" id="GGZ31265.1"/>
    </source>
</evidence>
<evidence type="ECO:0000256" key="1">
    <source>
        <dbReference type="ARBA" id="ARBA00004442"/>
    </source>
</evidence>
<evidence type="ECO:0008006" key="10">
    <source>
        <dbReference type="Google" id="ProtNLM"/>
    </source>
</evidence>
<dbReference type="GO" id="GO:0009279">
    <property type="term" value="C:cell outer membrane"/>
    <property type="evidence" value="ECO:0007669"/>
    <property type="project" value="UniProtKB-SubCell"/>
</dbReference>
<evidence type="ECO:0000259" key="7">
    <source>
        <dbReference type="Pfam" id="PF14322"/>
    </source>
</evidence>
<dbReference type="Gene3D" id="1.25.40.390">
    <property type="match status" value="1"/>
</dbReference>
<evidence type="ECO:0000259" key="6">
    <source>
        <dbReference type="Pfam" id="PF07980"/>
    </source>
</evidence>
<accession>A0A918UT40</accession>
<dbReference type="AlphaFoldDB" id="A0A918UT40"/>
<comment type="caution">
    <text evidence="8">The sequence shown here is derived from an EMBL/GenBank/DDBJ whole genome shotgun (WGS) entry which is preliminary data.</text>
</comment>
<evidence type="ECO:0000256" key="5">
    <source>
        <dbReference type="ARBA" id="ARBA00023237"/>
    </source>
</evidence>
<reference evidence="8" key="1">
    <citation type="journal article" date="2014" name="Int. J. Syst. Evol. Microbiol.">
        <title>Complete genome sequence of Corynebacterium casei LMG S-19264T (=DSM 44701T), isolated from a smear-ripened cheese.</title>
        <authorList>
            <consortium name="US DOE Joint Genome Institute (JGI-PGF)"/>
            <person name="Walter F."/>
            <person name="Albersmeier A."/>
            <person name="Kalinowski J."/>
            <person name="Ruckert C."/>
        </authorList>
    </citation>
    <scope>NUCLEOTIDE SEQUENCE</scope>
    <source>
        <strain evidence="8">KCTC 12368</strain>
    </source>
</reference>
<dbReference type="EMBL" id="BMWX01000004">
    <property type="protein sequence ID" value="GGZ31265.1"/>
    <property type="molecule type" value="Genomic_DNA"/>
</dbReference>
<dbReference type="Pfam" id="PF14322">
    <property type="entry name" value="SusD-like_3"/>
    <property type="match status" value="1"/>
</dbReference>
<dbReference type="Proteomes" id="UP000619457">
    <property type="component" value="Unassembled WGS sequence"/>
</dbReference>
<feature type="domain" description="SusD-like N-terminal" evidence="7">
    <location>
        <begin position="101"/>
        <end position="226"/>
    </location>
</feature>
<dbReference type="SUPFAM" id="SSF48452">
    <property type="entry name" value="TPR-like"/>
    <property type="match status" value="1"/>
</dbReference>
<gene>
    <name evidence="8" type="ORF">GCM10007049_25360</name>
</gene>
<keyword evidence="9" id="KW-1185">Reference proteome</keyword>
<protein>
    <recommendedName>
        <fullName evidence="10">Starch-binding associating with outer membrane</fullName>
    </recommendedName>
</protein>
<feature type="domain" description="RagB/SusD" evidence="6">
    <location>
        <begin position="286"/>
        <end position="547"/>
    </location>
</feature>
<keyword evidence="4" id="KW-0472">Membrane</keyword>
<dbReference type="InterPro" id="IPR012944">
    <property type="entry name" value="SusD_RagB_dom"/>
</dbReference>
<keyword evidence="3" id="KW-0732">Signal</keyword>
<evidence type="ECO:0000256" key="4">
    <source>
        <dbReference type="ARBA" id="ARBA00023136"/>
    </source>
</evidence>
<name>A0A918UT40_9BACT</name>
<keyword evidence="5" id="KW-0998">Cell outer membrane</keyword>
<dbReference type="InterPro" id="IPR033985">
    <property type="entry name" value="SusD-like_N"/>
</dbReference>
<sequence>MDIIMKKYISQTLSLLTVATLLGGLWSCGEEFLDRPPLDAIVDANFYQNDEQILAGTAPLYNIVWFSYNDKASHGIGDARGGVLTSGSYQIENVRFNTTGETPENGASWRAFYNVVGQSNTLINNVKQYAGAAVTDRIKRHGIAEGRFMRGLAYSYLVQNWGPVPLITNNTTLLQDTTIARNTVESVWQFIIKDFRYAAENLPDESVQEGRLNQWSAEGMLAKMYLTRAGISGTRDQNDLDSAAYFAKRVIDNSGATLMEEYEDLFKTVNNNNVETLAALQWTYNAGNLNAWGAQNSVQAFLAFGSEITGFSDGWGGDIGGSKWMLELYDDWTFDTRRKASFMFPGDHYDYITQVPAGGSAQELRVPAPSEDAGQPYGSRAWVKKYVVGRPEDNDGKVVQQGTEINTYILRLAEVYLIYAEAVLQSNPSDALTYYNKVRDRAGVSPKTSVDWEDIFYERIKELAMEGQAWYEFTRLQYYNPQLAYQLLSSQDRGTFRIYPDQIPDPRMWEIEIPEDDTSPRFFDVNASNFNLPIPSVELSKAPNLRKPPVPYDFSAGE</sequence>
<evidence type="ECO:0000256" key="2">
    <source>
        <dbReference type="ARBA" id="ARBA00006275"/>
    </source>
</evidence>
<evidence type="ECO:0000256" key="3">
    <source>
        <dbReference type="ARBA" id="ARBA00022729"/>
    </source>
</evidence>
<comment type="subcellular location">
    <subcellularLocation>
        <location evidence="1">Cell outer membrane</location>
    </subcellularLocation>
</comment>
<evidence type="ECO:0000313" key="9">
    <source>
        <dbReference type="Proteomes" id="UP000619457"/>
    </source>
</evidence>